<protein>
    <submittedName>
        <fullName evidence="2">Uncharacterized protein</fullName>
    </submittedName>
</protein>
<proteinExistence type="predicted"/>
<evidence type="ECO:0000313" key="3">
    <source>
        <dbReference type="Proteomes" id="UP000234289"/>
    </source>
</evidence>
<dbReference type="Proteomes" id="UP000234289">
    <property type="component" value="Unassembled WGS sequence"/>
</dbReference>
<name>A0A2H1JU87_BREAU</name>
<accession>A0A2H1JU87</accession>
<organism evidence="2 3">
    <name type="scientific">Brevibacterium aurantiacum</name>
    <dbReference type="NCBI Taxonomy" id="273384"/>
    <lineage>
        <taxon>Bacteria</taxon>
        <taxon>Bacillati</taxon>
        <taxon>Actinomycetota</taxon>
        <taxon>Actinomycetes</taxon>
        <taxon>Micrococcales</taxon>
        <taxon>Brevibacteriaceae</taxon>
        <taxon>Brevibacterium</taxon>
    </lineage>
</organism>
<evidence type="ECO:0000256" key="1">
    <source>
        <dbReference type="SAM" id="MobiDB-lite"/>
    </source>
</evidence>
<dbReference type="EMBL" id="FXZG01000015">
    <property type="protein sequence ID" value="SMX91066.1"/>
    <property type="molecule type" value="Genomic_DNA"/>
</dbReference>
<dbReference type="Gene3D" id="1.20.1290.10">
    <property type="entry name" value="AhpD-like"/>
    <property type="match status" value="1"/>
</dbReference>
<gene>
    <name evidence="2" type="ORF">BAUR920_02483</name>
</gene>
<dbReference type="InterPro" id="IPR029032">
    <property type="entry name" value="AhpD-like"/>
</dbReference>
<reference evidence="3" key="1">
    <citation type="submission" date="2017-03" db="EMBL/GenBank/DDBJ databases">
        <authorList>
            <person name="Monnet C."/>
        </authorList>
    </citation>
    <scope>NUCLEOTIDE SEQUENCE [LARGE SCALE GENOMIC DNA]</scope>
    <source>
        <strain evidence="3">CNRZ 920</strain>
    </source>
</reference>
<sequence>MNANRPYIDKTRPEVFKAMSQSAAASRKAARAASLDDGLIELVNTRVSQINGLPERRAGLRHRMDRDADQCVQSHLDRQQPSRRLSPDRSRLNELETT</sequence>
<evidence type="ECO:0000313" key="2">
    <source>
        <dbReference type="EMBL" id="SMX91066.1"/>
    </source>
</evidence>
<dbReference type="AlphaFoldDB" id="A0A2H1JU87"/>
<feature type="region of interest" description="Disordered" evidence="1">
    <location>
        <begin position="57"/>
        <end position="98"/>
    </location>
</feature>